<feature type="compositionally biased region" description="Gly residues" evidence="1">
    <location>
        <begin position="1"/>
        <end position="10"/>
    </location>
</feature>
<reference evidence="2" key="1">
    <citation type="submission" date="2023-03" db="EMBL/GenBank/DDBJ databases">
        <title>Massive genome expansion in bonnet fungi (Mycena s.s.) driven by repeated elements and novel gene families across ecological guilds.</title>
        <authorList>
            <consortium name="Lawrence Berkeley National Laboratory"/>
            <person name="Harder C.B."/>
            <person name="Miyauchi S."/>
            <person name="Viragh M."/>
            <person name="Kuo A."/>
            <person name="Thoen E."/>
            <person name="Andreopoulos B."/>
            <person name="Lu D."/>
            <person name="Skrede I."/>
            <person name="Drula E."/>
            <person name="Henrissat B."/>
            <person name="Morin E."/>
            <person name="Kohler A."/>
            <person name="Barry K."/>
            <person name="LaButti K."/>
            <person name="Morin E."/>
            <person name="Salamov A."/>
            <person name="Lipzen A."/>
            <person name="Mereny Z."/>
            <person name="Hegedus B."/>
            <person name="Baldrian P."/>
            <person name="Stursova M."/>
            <person name="Weitz H."/>
            <person name="Taylor A."/>
            <person name="Grigoriev I.V."/>
            <person name="Nagy L.G."/>
            <person name="Martin F."/>
            <person name="Kauserud H."/>
        </authorList>
    </citation>
    <scope>NUCLEOTIDE SEQUENCE</scope>
    <source>
        <strain evidence="2">9144</strain>
    </source>
</reference>
<protein>
    <submittedName>
        <fullName evidence="2">Uncharacterized protein</fullName>
    </submittedName>
</protein>
<sequence>MERGGDGGGVYSHDSHSRSGAGTAGPGARPEEFPSGLLTGRGGPPGALLDHVIPVQGKLIEKLPSFDCADTIKVGIKTSEAYSQRPPQAGVPEAPDDGGEPSSVKSLPDHRRLYLWVDGNSVVVVVGRGTARAKRWVSTKCAAVGTVTEVAAGPADIARWCITVHSPPWLIRTHCRAGARQFLAPLFPTDKLLLLGLINVYSVELCHAGTAMRRNRLIGRMTSLQGRYLNAATGSKKCMPFGAHRRLGHTVMPIIQARQWMGISV</sequence>
<name>A0AAD6Y410_9AGAR</name>
<accession>A0AAD6Y410</accession>
<evidence type="ECO:0000313" key="3">
    <source>
        <dbReference type="Proteomes" id="UP001219525"/>
    </source>
</evidence>
<keyword evidence="3" id="KW-1185">Reference proteome</keyword>
<comment type="caution">
    <text evidence="2">The sequence shown here is derived from an EMBL/GenBank/DDBJ whole genome shotgun (WGS) entry which is preliminary data.</text>
</comment>
<feature type="region of interest" description="Disordered" evidence="1">
    <location>
        <begin position="1"/>
        <end position="41"/>
    </location>
</feature>
<dbReference type="AlphaFoldDB" id="A0AAD6Y410"/>
<evidence type="ECO:0000313" key="2">
    <source>
        <dbReference type="EMBL" id="KAJ7200197.1"/>
    </source>
</evidence>
<evidence type="ECO:0000256" key="1">
    <source>
        <dbReference type="SAM" id="MobiDB-lite"/>
    </source>
</evidence>
<dbReference type="EMBL" id="JARJCW010000064">
    <property type="protein sequence ID" value="KAJ7200197.1"/>
    <property type="molecule type" value="Genomic_DNA"/>
</dbReference>
<dbReference type="Proteomes" id="UP001219525">
    <property type="component" value="Unassembled WGS sequence"/>
</dbReference>
<feature type="region of interest" description="Disordered" evidence="1">
    <location>
        <begin position="79"/>
        <end position="105"/>
    </location>
</feature>
<organism evidence="2 3">
    <name type="scientific">Mycena pura</name>
    <dbReference type="NCBI Taxonomy" id="153505"/>
    <lineage>
        <taxon>Eukaryota</taxon>
        <taxon>Fungi</taxon>
        <taxon>Dikarya</taxon>
        <taxon>Basidiomycota</taxon>
        <taxon>Agaricomycotina</taxon>
        <taxon>Agaricomycetes</taxon>
        <taxon>Agaricomycetidae</taxon>
        <taxon>Agaricales</taxon>
        <taxon>Marasmiineae</taxon>
        <taxon>Mycenaceae</taxon>
        <taxon>Mycena</taxon>
    </lineage>
</organism>
<proteinExistence type="predicted"/>
<gene>
    <name evidence="2" type="ORF">GGX14DRAFT_400878</name>
</gene>